<dbReference type="SMART" id="SM00422">
    <property type="entry name" value="HTH_MERR"/>
    <property type="match status" value="1"/>
</dbReference>
<protein>
    <submittedName>
        <fullName evidence="7">MerR family transcriptional regulator</fullName>
    </submittedName>
</protein>
<comment type="caution">
    <text evidence="7">The sequence shown here is derived from an EMBL/GenBank/DDBJ whole genome shotgun (WGS) entry which is preliminary data.</text>
</comment>
<keyword evidence="3" id="KW-0010">Activator</keyword>
<evidence type="ECO:0000256" key="1">
    <source>
        <dbReference type="ARBA" id="ARBA00023015"/>
    </source>
</evidence>
<dbReference type="Gene3D" id="1.10.1660.10">
    <property type="match status" value="1"/>
</dbReference>
<evidence type="ECO:0000259" key="6">
    <source>
        <dbReference type="PROSITE" id="PS50937"/>
    </source>
</evidence>
<feature type="domain" description="HTH merR-type" evidence="6">
    <location>
        <begin position="7"/>
        <end position="74"/>
    </location>
</feature>
<evidence type="ECO:0000256" key="3">
    <source>
        <dbReference type="ARBA" id="ARBA00023159"/>
    </source>
</evidence>
<keyword evidence="8" id="KW-1185">Reference proteome</keyword>
<proteinExistence type="predicted"/>
<keyword evidence="5" id="KW-0175">Coiled coil</keyword>
<dbReference type="PROSITE" id="PS50937">
    <property type="entry name" value="HTH_MERR_2"/>
    <property type="match status" value="1"/>
</dbReference>
<dbReference type="CDD" id="cd01106">
    <property type="entry name" value="HTH_TipAL-Mta"/>
    <property type="match status" value="1"/>
</dbReference>
<dbReference type="SUPFAM" id="SSF89082">
    <property type="entry name" value="Antibiotic binding domain of TipA-like multidrug resistance regulators"/>
    <property type="match status" value="1"/>
</dbReference>
<evidence type="ECO:0000256" key="2">
    <source>
        <dbReference type="ARBA" id="ARBA00023125"/>
    </source>
</evidence>
<keyword evidence="1" id="KW-0805">Transcription regulation</keyword>
<dbReference type="PANTHER" id="PTHR30204">
    <property type="entry name" value="REDOX-CYCLING DRUG-SENSING TRANSCRIPTIONAL ACTIVATOR SOXR"/>
    <property type="match status" value="1"/>
</dbReference>
<dbReference type="InterPro" id="IPR009061">
    <property type="entry name" value="DNA-bd_dom_put_sf"/>
</dbReference>
<dbReference type="EMBL" id="JBHSDL010000006">
    <property type="protein sequence ID" value="MFC4373629.1"/>
    <property type="molecule type" value="Genomic_DNA"/>
</dbReference>
<gene>
    <name evidence="7" type="ORF">ACFO5K_05905</name>
</gene>
<accession>A0ABV8VCD2</accession>
<evidence type="ECO:0000256" key="4">
    <source>
        <dbReference type="ARBA" id="ARBA00023163"/>
    </source>
</evidence>
<dbReference type="Proteomes" id="UP001595844">
    <property type="component" value="Unassembled WGS sequence"/>
</dbReference>
<evidence type="ECO:0000256" key="5">
    <source>
        <dbReference type="SAM" id="Coils"/>
    </source>
</evidence>
<dbReference type="Gene3D" id="1.10.490.50">
    <property type="entry name" value="Antibiotic binding domain of TipA-like multidrug resistance regulators"/>
    <property type="match status" value="1"/>
</dbReference>
<dbReference type="InterPro" id="IPR047057">
    <property type="entry name" value="MerR_fam"/>
</dbReference>
<keyword evidence="2" id="KW-0238">DNA-binding</keyword>
<dbReference type="Pfam" id="PF07739">
    <property type="entry name" value="TipAS"/>
    <property type="match status" value="1"/>
</dbReference>
<dbReference type="Pfam" id="PF13411">
    <property type="entry name" value="MerR_1"/>
    <property type="match status" value="1"/>
</dbReference>
<sequence length="266" mass="29623">MTTQPRTVGAAARLLGVTTRTLHHWDAVGLVRPSERTGAGYRLYTAPDLARAHRVLVYREIGVPLDEIGTLLDAPAADAVVSLRNQRDELRTRLDRLRRMAEALDRMIEAREAGILLSAEEQIAIFGDEWEPSWIEQARQRWGETPEWTQYAERAATRTPQDWQRIADDLTVLHADLAEALRAGVAPGSPAADALAERHRATLSVYFDCTLAMQVCLARSYVHDPGYTAFYEAIAPGLTTWLRDIVYAGARAHGLDPETATWPSAR</sequence>
<dbReference type="SUPFAM" id="SSF46955">
    <property type="entry name" value="Putative DNA-binding domain"/>
    <property type="match status" value="1"/>
</dbReference>
<name>A0ABV8VCD2_9NOCA</name>
<dbReference type="RefSeq" id="WP_378556927.1">
    <property type="nucleotide sequence ID" value="NZ_JBHSDL010000006.1"/>
</dbReference>
<evidence type="ECO:0000313" key="7">
    <source>
        <dbReference type="EMBL" id="MFC4373629.1"/>
    </source>
</evidence>
<dbReference type="InterPro" id="IPR036244">
    <property type="entry name" value="TipA-like_antibiotic-bd"/>
</dbReference>
<evidence type="ECO:0000313" key="8">
    <source>
        <dbReference type="Proteomes" id="UP001595844"/>
    </source>
</evidence>
<dbReference type="PROSITE" id="PS00552">
    <property type="entry name" value="HTH_MERR_1"/>
    <property type="match status" value="1"/>
</dbReference>
<dbReference type="InterPro" id="IPR000551">
    <property type="entry name" value="MerR-type_HTH_dom"/>
</dbReference>
<dbReference type="InterPro" id="IPR012925">
    <property type="entry name" value="TipAS_dom"/>
</dbReference>
<organism evidence="7 8">
    <name type="scientific">Nocardia halotolerans</name>
    <dbReference type="NCBI Taxonomy" id="1755878"/>
    <lineage>
        <taxon>Bacteria</taxon>
        <taxon>Bacillati</taxon>
        <taxon>Actinomycetota</taxon>
        <taxon>Actinomycetes</taxon>
        <taxon>Mycobacteriales</taxon>
        <taxon>Nocardiaceae</taxon>
        <taxon>Nocardia</taxon>
    </lineage>
</organism>
<reference evidence="8" key="1">
    <citation type="journal article" date="2019" name="Int. J. Syst. Evol. Microbiol.">
        <title>The Global Catalogue of Microorganisms (GCM) 10K type strain sequencing project: providing services to taxonomists for standard genome sequencing and annotation.</title>
        <authorList>
            <consortium name="The Broad Institute Genomics Platform"/>
            <consortium name="The Broad Institute Genome Sequencing Center for Infectious Disease"/>
            <person name="Wu L."/>
            <person name="Ma J."/>
        </authorList>
    </citation>
    <scope>NUCLEOTIDE SEQUENCE [LARGE SCALE GENOMIC DNA]</scope>
    <source>
        <strain evidence="8">IBRC-M 10490</strain>
    </source>
</reference>
<feature type="coiled-coil region" evidence="5">
    <location>
        <begin position="80"/>
        <end position="107"/>
    </location>
</feature>
<dbReference type="PANTHER" id="PTHR30204:SF90">
    <property type="entry name" value="HTH-TYPE TRANSCRIPTIONAL ACTIVATOR MTA"/>
    <property type="match status" value="1"/>
</dbReference>
<keyword evidence="4" id="KW-0804">Transcription</keyword>